<dbReference type="SUPFAM" id="SSF46626">
    <property type="entry name" value="Cytochrome c"/>
    <property type="match status" value="1"/>
</dbReference>
<reference evidence="7 8" key="1">
    <citation type="submission" date="2019-02" db="EMBL/GenBank/DDBJ databases">
        <title>Deep-cultivation of Planctomycetes and their phenomic and genomic characterization uncovers novel biology.</title>
        <authorList>
            <person name="Wiegand S."/>
            <person name="Jogler M."/>
            <person name="Boedeker C."/>
            <person name="Pinto D."/>
            <person name="Vollmers J."/>
            <person name="Rivas-Marin E."/>
            <person name="Kohn T."/>
            <person name="Peeters S.H."/>
            <person name="Heuer A."/>
            <person name="Rast P."/>
            <person name="Oberbeckmann S."/>
            <person name="Bunk B."/>
            <person name="Jeske O."/>
            <person name="Meyerdierks A."/>
            <person name="Storesund J.E."/>
            <person name="Kallscheuer N."/>
            <person name="Luecker S."/>
            <person name="Lage O.M."/>
            <person name="Pohl T."/>
            <person name="Merkel B.J."/>
            <person name="Hornburger P."/>
            <person name="Mueller R.-W."/>
            <person name="Bruemmer F."/>
            <person name="Labrenz M."/>
            <person name="Spormann A.M."/>
            <person name="Op den Camp H."/>
            <person name="Overmann J."/>
            <person name="Amann R."/>
            <person name="Jetten M.S.M."/>
            <person name="Mascher T."/>
            <person name="Medema M.H."/>
            <person name="Devos D.P."/>
            <person name="Kaster A.-K."/>
            <person name="Ovreas L."/>
            <person name="Rohde M."/>
            <person name="Galperin M.Y."/>
            <person name="Jogler C."/>
        </authorList>
    </citation>
    <scope>NUCLEOTIDE SEQUENCE [LARGE SCALE GENOMIC DNA]</scope>
    <source>
        <strain evidence="7 8">Pan216</strain>
    </source>
</reference>
<evidence type="ECO:0000256" key="4">
    <source>
        <dbReference type="PROSITE-ProRule" id="PRU00433"/>
    </source>
</evidence>
<dbReference type="PANTHER" id="PTHR33546:SF1">
    <property type="entry name" value="LARGE, MULTIFUNCTIONAL SECRETED PROTEIN"/>
    <property type="match status" value="1"/>
</dbReference>
<keyword evidence="1 4" id="KW-0349">Heme</keyword>
<dbReference type="GO" id="GO:0046872">
    <property type="term" value="F:metal ion binding"/>
    <property type="evidence" value="ECO:0007669"/>
    <property type="project" value="UniProtKB-KW"/>
</dbReference>
<dbReference type="EMBL" id="CP036279">
    <property type="protein sequence ID" value="QDU59345.1"/>
    <property type="molecule type" value="Genomic_DNA"/>
</dbReference>
<dbReference type="InterPro" id="IPR016024">
    <property type="entry name" value="ARM-type_fold"/>
</dbReference>
<dbReference type="OrthoDB" id="2482121at2"/>
<keyword evidence="8" id="KW-1185">Reference proteome</keyword>
<dbReference type="Gene3D" id="2.120.10.30">
    <property type="entry name" value="TolB, C-terminal domain"/>
    <property type="match status" value="1"/>
</dbReference>
<dbReference type="Gene3D" id="1.10.760.10">
    <property type="entry name" value="Cytochrome c-like domain"/>
    <property type="match status" value="1"/>
</dbReference>
<protein>
    <submittedName>
        <fullName evidence="7">Cytochrome c</fullName>
    </submittedName>
</protein>
<evidence type="ECO:0000313" key="7">
    <source>
        <dbReference type="EMBL" id="QDU59345.1"/>
    </source>
</evidence>
<dbReference type="KEGG" id="knv:Pan216_01730"/>
<keyword evidence="2 4" id="KW-0479">Metal-binding</keyword>
<feature type="domain" description="Cytochrome c" evidence="6">
    <location>
        <begin position="762"/>
        <end position="897"/>
    </location>
</feature>
<dbReference type="PANTHER" id="PTHR33546">
    <property type="entry name" value="LARGE, MULTIFUNCTIONAL SECRETED PROTEIN-RELATED"/>
    <property type="match status" value="1"/>
</dbReference>
<dbReference type="Gene3D" id="1.25.10.10">
    <property type="entry name" value="Leucine-rich Repeat Variant"/>
    <property type="match status" value="1"/>
</dbReference>
<dbReference type="NCBIfam" id="TIGR02603">
    <property type="entry name" value="CxxCH_TIGR02603"/>
    <property type="match status" value="1"/>
</dbReference>
<gene>
    <name evidence="7" type="ORF">Pan216_01730</name>
</gene>
<dbReference type="SUPFAM" id="SSF50952">
    <property type="entry name" value="Soluble quinoprotein glucose dehydrogenase"/>
    <property type="match status" value="1"/>
</dbReference>
<keyword evidence="3 4" id="KW-0408">Iron</keyword>
<name>A0A518AX87_9BACT</name>
<feature type="region of interest" description="Disordered" evidence="5">
    <location>
        <begin position="41"/>
        <end position="68"/>
    </location>
</feature>
<evidence type="ECO:0000256" key="1">
    <source>
        <dbReference type="ARBA" id="ARBA00022617"/>
    </source>
</evidence>
<dbReference type="RefSeq" id="WP_145253463.1">
    <property type="nucleotide sequence ID" value="NZ_CP036279.1"/>
</dbReference>
<dbReference type="Pfam" id="PF13646">
    <property type="entry name" value="HEAT_2"/>
    <property type="match status" value="1"/>
</dbReference>
<dbReference type="InterPro" id="IPR013427">
    <property type="entry name" value="Haem-bd_dom_put"/>
</dbReference>
<accession>A0A518AX87</accession>
<evidence type="ECO:0000313" key="8">
    <source>
        <dbReference type="Proteomes" id="UP000317093"/>
    </source>
</evidence>
<dbReference type="AlphaFoldDB" id="A0A518AX87"/>
<dbReference type="Proteomes" id="UP000317093">
    <property type="component" value="Chromosome"/>
</dbReference>
<proteinExistence type="predicted"/>
<dbReference type="InterPro" id="IPR009056">
    <property type="entry name" value="Cyt_c-like_dom"/>
</dbReference>
<dbReference type="InterPro" id="IPR011989">
    <property type="entry name" value="ARM-like"/>
</dbReference>
<dbReference type="InterPro" id="IPR011041">
    <property type="entry name" value="Quinoprot_gluc/sorb_DH_b-prop"/>
</dbReference>
<dbReference type="PROSITE" id="PS51007">
    <property type="entry name" value="CYTC"/>
    <property type="match status" value="1"/>
</dbReference>
<evidence type="ECO:0000256" key="3">
    <source>
        <dbReference type="ARBA" id="ARBA00023004"/>
    </source>
</evidence>
<dbReference type="SUPFAM" id="SSF48371">
    <property type="entry name" value="ARM repeat"/>
    <property type="match status" value="1"/>
</dbReference>
<evidence type="ECO:0000259" key="6">
    <source>
        <dbReference type="PROSITE" id="PS51007"/>
    </source>
</evidence>
<dbReference type="InterPro" id="IPR036909">
    <property type="entry name" value="Cyt_c-like_dom_sf"/>
</dbReference>
<dbReference type="Pfam" id="PF23500">
    <property type="entry name" value="DUF7133"/>
    <property type="match status" value="1"/>
</dbReference>
<dbReference type="GO" id="GO:0009055">
    <property type="term" value="F:electron transfer activity"/>
    <property type="evidence" value="ECO:0007669"/>
    <property type="project" value="InterPro"/>
</dbReference>
<dbReference type="InterPro" id="IPR011042">
    <property type="entry name" value="6-blade_b-propeller_TolB-like"/>
</dbReference>
<feature type="compositionally biased region" description="Low complexity" evidence="5">
    <location>
        <begin position="41"/>
        <end position="51"/>
    </location>
</feature>
<dbReference type="GO" id="GO:0020037">
    <property type="term" value="F:heme binding"/>
    <property type="evidence" value="ECO:0007669"/>
    <property type="project" value="InterPro"/>
</dbReference>
<dbReference type="InterPro" id="IPR055557">
    <property type="entry name" value="DUF7133"/>
</dbReference>
<evidence type="ECO:0000256" key="2">
    <source>
        <dbReference type="ARBA" id="ARBA00022723"/>
    </source>
</evidence>
<sequence>MIRMRRLLDLETPRRWAVGLGCLLMALAVVNVSIGRRSLAAEKAPANAAKKPAPKKKKKAPPVPPKLSDVKAPEDFEVTLFAVPPKVNYPTCLSAAPTGELFVGVDPQGSIGKESNQGKVLRCLDTDGDGKADAINEFCKADHPRGLIYDAGRLWVLHPPMLTLFHDDDLDGVADRQEVLLENISTDYVKKRGADHTTNGIRMGIDGWIYIAVGDFGMIDAKGVDGETISHRGGGVLRVRPDGREMEFVCIGLRNIMDVAIDPYLNLFTRDNTNDGGGWDIRVSHLLPSANYGYPSLYLNFPEETMPPLGMFGGGSGCGVLHLDEPSWPSEYGQATYTCDWGRQQIFRHRFPKNQATFDADQETFVKIPRPTDLDVDGSGRLYLASWKNGMFVYQGPEVGFVARVVPKGHQPRPFPNLKELSDKQLVELLADPSGVARLHAQQEILRRNPTTASIRAIEKLAADSHAPLAGRVAAIFTLKQWRGRDAHPYLLQLIEDDKVREFALKALADRKSQLGEVPLEPFLAGLSDSDPRVQAQAIIGLGRIGDPKAVPDLLPLTQRREDLPAPTGEPLHAQPDPGRTLPHLAVQAIIATGGVTECLAALDGPYADGALQALRKMHTTEAVEGLIKRLPTTTDPAQREALLVTLIRLYHREAPYKEGWWGTRPDTRGPYFQAVTWEGSEPIAAAIKEALQADERLAGKAETELARHRVAIEGLAAKATQPKETEEVMTVTVPKADPSNPNQIGNLEYAAIVKRFGQAKGDVNRGAALFKSQTCRACHSVVNGQKAIGPHLVDIGKRSKTPELLESILKPSERIAQGFDTYAFVLQDGEVINGFIVRESSDTVEIRQGNGKGRVLPLAYIDERVRQKTSTMPKGMVDNLTPEQLADLVAYLKSLH</sequence>
<evidence type="ECO:0000256" key="5">
    <source>
        <dbReference type="SAM" id="MobiDB-lite"/>
    </source>
</evidence>
<organism evidence="7 8">
    <name type="scientific">Kolteria novifilia</name>
    <dbReference type="NCBI Taxonomy" id="2527975"/>
    <lineage>
        <taxon>Bacteria</taxon>
        <taxon>Pseudomonadati</taxon>
        <taxon>Planctomycetota</taxon>
        <taxon>Planctomycetia</taxon>
        <taxon>Kolteriales</taxon>
        <taxon>Kolteriaceae</taxon>
        <taxon>Kolteria</taxon>
    </lineage>
</organism>